<dbReference type="AlphaFoldDB" id="A0A0K8P954"/>
<gene>
    <name evidence="2" type="ORF">ATC1_1192</name>
</gene>
<evidence type="ECO:0000313" key="2">
    <source>
        <dbReference type="EMBL" id="GAP39173.1"/>
    </source>
</evidence>
<sequence length="225" mass="24457">MKKTIPLIWIFLVPFMVSACLKNLPSENRNPIQNTPAEEQTASGQTALSQTESTVVSDQPQNQTNQMNILLGSNTLPAGTTFDDPWDYCKAVGTINTPGSEYIGKSPNDEVTESVLQAMGIDLSEASNHITIWRCANGQVWGCDSSSYPQCPELVDFSTQPSEIIQNECAKPGMENVTLPGAVTGYTTAYEWTCKSGVPQITGQGVTADEFGFNANIWFPVIRLP</sequence>
<dbReference type="PROSITE" id="PS51257">
    <property type="entry name" value="PROKAR_LIPOPROTEIN"/>
    <property type="match status" value="1"/>
</dbReference>
<proteinExistence type="predicted"/>
<name>A0A0K8P954_9CHLR</name>
<keyword evidence="3" id="KW-1185">Reference proteome</keyword>
<dbReference type="STRING" id="1678840.ATC1_1192"/>
<evidence type="ECO:0000256" key="1">
    <source>
        <dbReference type="SAM" id="MobiDB-lite"/>
    </source>
</evidence>
<dbReference type="RefSeq" id="WP_062276978.1">
    <property type="nucleotide sequence ID" value="NZ_DF968179.1"/>
</dbReference>
<dbReference type="Proteomes" id="UP000053370">
    <property type="component" value="Unassembled WGS sequence"/>
</dbReference>
<feature type="region of interest" description="Disordered" evidence="1">
    <location>
        <begin position="30"/>
        <end position="62"/>
    </location>
</feature>
<reference evidence="2" key="1">
    <citation type="journal article" date="2015" name="Genome Announc.">
        <title>Draft Genome Sequence of Anaerolineae Strain TC1, a Novel Isolate from a Methanogenic Wastewater Treatment System.</title>
        <authorList>
            <person name="Matsuura N."/>
            <person name="Tourlousse D.M."/>
            <person name="Sun L."/>
            <person name="Toyonaga M."/>
            <person name="Kuroda K."/>
            <person name="Ohashi A."/>
            <person name="Cruz R."/>
            <person name="Yamaguchi T."/>
            <person name="Sekiguchi Y."/>
        </authorList>
    </citation>
    <scope>NUCLEOTIDE SEQUENCE [LARGE SCALE GENOMIC DNA]</scope>
    <source>
        <strain evidence="2">TC1</strain>
    </source>
</reference>
<protein>
    <submittedName>
        <fullName evidence="2">Uncharacterized protein</fullName>
    </submittedName>
</protein>
<accession>A0A0K8P954</accession>
<organism evidence="2">
    <name type="scientific">Flexilinea flocculi</name>
    <dbReference type="NCBI Taxonomy" id="1678840"/>
    <lineage>
        <taxon>Bacteria</taxon>
        <taxon>Bacillati</taxon>
        <taxon>Chloroflexota</taxon>
        <taxon>Anaerolineae</taxon>
        <taxon>Anaerolineales</taxon>
        <taxon>Anaerolineaceae</taxon>
        <taxon>Flexilinea</taxon>
    </lineage>
</organism>
<evidence type="ECO:0000313" key="3">
    <source>
        <dbReference type="Proteomes" id="UP000053370"/>
    </source>
</evidence>
<dbReference type="OrthoDB" id="7945855at2"/>
<dbReference type="EMBL" id="DF968179">
    <property type="protein sequence ID" value="GAP39173.1"/>
    <property type="molecule type" value="Genomic_DNA"/>
</dbReference>